<dbReference type="SUPFAM" id="SSF56024">
    <property type="entry name" value="Phospholipase D/nuclease"/>
    <property type="match status" value="1"/>
</dbReference>
<sequence length="264" mass="28442">MVVSALDEDDFFDDDDMGPLDRFEKAARGAAVRIGPESLRTLADLFDRPAPFSVIRASDQGFEEQADALIAASQQEDLPVRAVAAYLRGVAAGLETAAIQVEPVWSGPTEHGVPVRATARVLAQIVRRARHELLLMTYSAKPYQPLREALADALGRGVVTRIVVETLQGAGSAISGEEPAAAFHGLGVELWHWPVTRRPEERGRMHAKIAVADRRELFVSSANLTQSGVNSNIEAGLLVRGGTAPERAAEHFDALRAAGILVRL</sequence>
<feature type="domain" description="PLD phosphodiesterase" evidence="1">
    <location>
        <begin position="201"/>
        <end position="228"/>
    </location>
</feature>
<proteinExistence type="predicted"/>
<name>A0A238UT91_9ACTN</name>
<dbReference type="GO" id="GO:0032049">
    <property type="term" value="P:cardiolipin biosynthetic process"/>
    <property type="evidence" value="ECO:0007669"/>
    <property type="project" value="UniProtKB-ARBA"/>
</dbReference>
<accession>A0A238UT91</accession>
<dbReference type="CDD" id="cd09132">
    <property type="entry name" value="PLDc_unchar4"/>
    <property type="match status" value="1"/>
</dbReference>
<organism evidence="2 3">
    <name type="scientific">Actinomadura mexicana</name>
    <dbReference type="NCBI Taxonomy" id="134959"/>
    <lineage>
        <taxon>Bacteria</taxon>
        <taxon>Bacillati</taxon>
        <taxon>Actinomycetota</taxon>
        <taxon>Actinomycetes</taxon>
        <taxon>Streptosporangiales</taxon>
        <taxon>Thermomonosporaceae</taxon>
        <taxon>Actinomadura</taxon>
    </lineage>
</organism>
<dbReference type="PANTHER" id="PTHR21248">
    <property type="entry name" value="CARDIOLIPIN SYNTHASE"/>
    <property type="match status" value="1"/>
</dbReference>
<reference evidence="3" key="1">
    <citation type="submission" date="2017-06" db="EMBL/GenBank/DDBJ databases">
        <authorList>
            <person name="Varghese N."/>
            <person name="Submissions S."/>
        </authorList>
    </citation>
    <scope>NUCLEOTIDE SEQUENCE [LARGE SCALE GENOMIC DNA]</scope>
    <source>
        <strain evidence="3">DSM 44485</strain>
    </source>
</reference>
<evidence type="ECO:0000313" key="3">
    <source>
        <dbReference type="Proteomes" id="UP000198420"/>
    </source>
</evidence>
<keyword evidence="3" id="KW-1185">Reference proteome</keyword>
<dbReference type="AlphaFoldDB" id="A0A238UT91"/>
<dbReference type="EMBL" id="FZNP01000001">
    <property type="protein sequence ID" value="SNR25094.1"/>
    <property type="molecule type" value="Genomic_DNA"/>
</dbReference>
<dbReference type="Gene3D" id="3.30.870.10">
    <property type="entry name" value="Endonuclease Chain A"/>
    <property type="match status" value="1"/>
</dbReference>
<dbReference type="InterPro" id="IPR047955">
    <property type="entry name" value="DrmC-like"/>
</dbReference>
<dbReference type="PROSITE" id="PS50035">
    <property type="entry name" value="PLD"/>
    <property type="match status" value="1"/>
</dbReference>
<protein>
    <submittedName>
        <fullName evidence="2">PLD-like domain-containing protein</fullName>
    </submittedName>
</protein>
<dbReference type="InterPro" id="IPR001736">
    <property type="entry name" value="PLipase_D/transphosphatidylase"/>
</dbReference>
<evidence type="ECO:0000313" key="2">
    <source>
        <dbReference type="EMBL" id="SNR25094.1"/>
    </source>
</evidence>
<gene>
    <name evidence="2" type="ORF">SAMN06265355_101368</name>
</gene>
<dbReference type="PANTHER" id="PTHR21248:SF22">
    <property type="entry name" value="PHOSPHOLIPASE D"/>
    <property type="match status" value="1"/>
</dbReference>
<dbReference type="InterPro" id="IPR025202">
    <property type="entry name" value="PLD-like_dom"/>
</dbReference>
<dbReference type="GO" id="GO:0030572">
    <property type="term" value="F:phosphatidyltransferase activity"/>
    <property type="evidence" value="ECO:0007669"/>
    <property type="project" value="UniProtKB-ARBA"/>
</dbReference>
<dbReference type="NCBIfam" id="NF038319">
    <property type="entry name" value="DISARM_DrmC_I"/>
    <property type="match status" value="1"/>
</dbReference>
<dbReference type="Pfam" id="PF13091">
    <property type="entry name" value="PLDc_2"/>
    <property type="match status" value="1"/>
</dbReference>
<dbReference type="Proteomes" id="UP000198420">
    <property type="component" value="Unassembled WGS sequence"/>
</dbReference>
<evidence type="ECO:0000259" key="1">
    <source>
        <dbReference type="PROSITE" id="PS50035"/>
    </source>
</evidence>